<gene>
    <name evidence="3" type="ORF">C2845_PM05G11320</name>
</gene>
<dbReference type="OrthoDB" id="588921at2759"/>
<evidence type="ECO:0000256" key="1">
    <source>
        <dbReference type="SAM" id="MobiDB-lite"/>
    </source>
</evidence>
<dbReference type="PANTHER" id="PTHR32133">
    <property type="entry name" value="OS07G0120400 PROTEIN"/>
    <property type="match status" value="1"/>
</dbReference>
<dbReference type="AlphaFoldDB" id="A0A3L6T2P2"/>
<accession>A0A3L6T2P2</accession>
<evidence type="ECO:0000313" key="3">
    <source>
        <dbReference type="EMBL" id="RLN30992.1"/>
    </source>
</evidence>
<dbReference type="EMBL" id="PQIB02000003">
    <property type="protein sequence ID" value="RLN30992.1"/>
    <property type="molecule type" value="Genomic_DNA"/>
</dbReference>
<protein>
    <recommendedName>
        <fullName evidence="2">F-box domain-containing protein</fullName>
    </recommendedName>
</protein>
<feature type="region of interest" description="Disordered" evidence="1">
    <location>
        <begin position="57"/>
        <end position="85"/>
    </location>
</feature>
<organism evidence="3 4">
    <name type="scientific">Panicum miliaceum</name>
    <name type="common">Proso millet</name>
    <name type="synonym">Broomcorn millet</name>
    <dbReference type="NCBI Taxonomy" id="4540"/>
    <lineage>
        <taxon>Eukaryota</taxon>
        <taxon>Viridiplantae</taxon>
        <taxon>Streptophyta</taxon>
        <taxon>Embryophyta</taxon>
        <taxon>Tracheophyta</taxon>
        <taxon>Spermatophyta</taxon>
        <taxon>Magnoliopsida</taxon>
        <taxon>Liliopsida</taxon>
        <taxon>Poales</taxon>
        <taxon>Poaceae</taxon>
        <taxon>PACMAD clade</taxon>
        <taxon>Panicoideae</taxon>
        <taxon>Panicodae</taxon>
        <taxon>Paniceae</taxon>
        <taxon>Panicinae</taxon>
        <taxon>Panicum</taxon>
        <taxon>Panicum sect. Panicum</taxon>
    </lineage>
</organism>
<sequence length="260" mass="28966">MAPLLELADDLLCEILLRLPPDDPACLLRASLDCRRWRRILADPAFRRRHRELHPRHSSSASFASLGPRRLGPLTNEQRRLPRPSPPPTVITHFNAAVLCSAAAGGCDHRGCHGGPFRVVFLVTSHGIHVTSARVYSSETGDWSELSIEHPYACIRHKPFPSAHVGDTLYFRDDWENVFEFQLGTQHLSLSVILRPPKSNCIGIVFSLMSEENGGLGSLGFASTEEEPCLRLCLWSRETAHDGVARWVWEQGHRPGEASA</sequence>
<dbReference type="SUPFAM" id="SSF81383">
    <property type="entry name" value="F-box domain"/>
    <property type="match status" value="1"/>
</dbReference>
<evidence type="ECO:0000313" key="4">
    <source>
        <dbReference type="Proteomes" id="UP000275267"/>
    </source>
</evidence>
<proteinExistence type="predicted"/>
<dbReference type="InterPro" id="IPR001810">
    <property type="entry name" value="F-box_dom"/>
</dbReference>
<dbReference type="Gene3D" id="1.20.1280.50">
    <property type="match status" value="1"/>
</dbReference>
<feature type="domain" description="F-box" evidence="2">
    <location>
        <begin position="4"/>
        <end position="48"/>
    </location>
</feature>
<comment type="caution">
    <text evidence="3">The sequence shown here is derived from an EMBL/GenBank/DDBJ whole genome shotgun (WGS) entry which is preliminary data.</text>
</comment>
<dbReference type="Pfam" id="PF00646">
    <property type="entry name" value="F-box"/>
    <property type="match status" value="1"/>
</dbReference>
<dbReference type="PANTHER" id="PTHR32133:SF392">
    <property type="entry name" value="F-BOX DOMAIN-CONTAINING PROTEIN"/>
    <property type="match status" value="1"/>
</dbReference>
<dbReference type="InterPro" id="IPR036047">
    <property type="entry name" value="F-box-like_dom_sf"/>
</dbReference>
<evidence type="ECO:0000259" key="2">
    <source>
        <dbReference type="Pfam" id="PF00646"/>
    </source>
</evidence>
<keyword evidence="4" id="KW-1185">Reference proteome</keyword>
<reference evidence="4" key="1">
    <citation type="journal article" date="2019" name="Nat. Commun.">
        <title>The genome of broomcorn millet.</title>
        <authorList>
            <person name="Zou C."/>
            <person name="Miki D."/>
            <person name="Li D."/>
            <person name="Tang Q."/>
            <person name="Xiao L."/>
            <person name="Rajput S."/>
            <person name="Deng P."/>
            <person name="Jia W."/>
            <person name="Huang R."/>
            <person name="Zhang M."/>
            <person name="Sun Y."/>
            <person name="Hu J."/>
            <person name="Fu X."/>
            <person name="Schnable P.S."/>
            <person name="Li F."/>
            <person name="Zhang H."/>
            <person name="Feng B."/>
            <person name="Zhu X."/>
            <person name="Liu R."/>
            <person name="Schnable J.C."/>
            <person name="Zhu J.-K."/>
            <person name="Zhang H."/>
        </authorList>
    </citation>
    <scope>NUCLEOTIDE SEQUENCE [LARGE SCALE GENOMIC DNA]</scope>
</reference>
<dbReference type="Proteomes" id="UP000275267">
    <property type="component" value="Unassembled WGS sequence"/>
</dbReference>
<name>A0A3L6T2P2_PANMI</name>